<dbReference type="InterPro" id="IPR005467">
    <property type="entry name" value="His_kinase_dom"/>
</dbReference>
<dbReference type="GO" id="GO:0005886">
    <property type="term" value="C:plasma membrane"/>
    <property type="evidence" value="ECO:0007669"/>
    <property type="project" value="UniProtKB-SubCell"/>
</dbReference>
<dbReference type="PROSITE" id="PS50112">
    <property type="entry name" value="PAS"/>
    <property type="match status" value="3"/>
</dbReference>
<dbReference type="EMBL" id="CP038810">
    <property type="protein sequence ID" value="QBZ98093.1"/>
    <property type="molecule type" value="Genomic_DNA"/>
</dbReference>
<feature type="transmembrane region" description="Helical" evidence="15">
    <location>
        <begin position="211"/>
        <end position="228"/>
    </location>
</feature>
<dbReference type="InterPro" id="IPR001610">
    <property type="entry name" value="PAC"/>
</dbReference>
<evidence type="ECO:0000256" key="11">
    <source>
        <dbReference type="ARBA" id="ARBA00022989"/>
    </source>
</evidence>
<dbReference type="InterPro" id="IPR003661">
    <property type="entry name" value="HisK_dim/P_dom"/>
</dbReference>
<dbReference type="CDD" id="cd00130">
    <property type="entry name" value="PAS"/>
    <property type="match status" value="3"/>
</dbReference>
<keyword evidence="11 15" id="KW-1133">Transmembrane helix</keyword>
<feature type="domain" description="PAS" evidence="18">
    <location>
        <begin position="800"/>
        <end position="874"/>
    </location>
</feature>
<evidence type="ECO:0000256" key="3">
    <source>
        <dbReference type="ARBA" id="ARBA00012438"/>
    </source>
</evidence>
<dbReference type="SUPFAM" id="SSF47384">
    <property type="entry name" value="Homodimeric domain of signal transducing histidine kinase"/>
    <property type="match status" value="1"/>
</dbReference>
<feature type="transmembrane region" description="Helical" evidence="15">
    <location>
        <begin position="80"/>
        <end position="99"/>
    </location>
</feature>
<dbReference type="NCBIfam" id="TIGR00229">
    <property type="entry name" value="sensory_box"/>
    <property type="match status" value="3"/>
</dbReference>
<gene>
    <name evidence="20" type="primary">rcsC_3</name>
    <name evidence="20" type="ORF">GS03_01598</name>
</gene>
<dbReference type="CDD" id="cd17546">
    <property type="entry name" value="REC_hyHK_CKI1_RcsC-like"/>
    <property type="match status" value="1"/>
</dbReference>
<feature type="transmembrane region" description="Helical" evidence="15">
    <location>
        <begin position="159"/>
        <end position="175"/>
    </location>
</feature>
<evidence type="ECO:0000256" key="15">
    <source>
        <dbReference type="SAM" id="Phobius"/>
    </source>
</evidence>
<dbReference type="SUPFAM" id="SSF55781">
    <property type="entry name" value="GAF domain-like"/>
    <property type="match status" value="2"/>
</dbReference>
<protein>
    <recommendedName>
        <fullName evidence="3">histidine kinase</fullName>
        <ecNumber evidence="3">2.7.13.3</ecNumber>
    </recommendedName>
</protein>
<dbReference type="SMART" id="SM00448">
    <property type="entry name" value="REC"/>
    <property type="match status" value="1"/>
</dbReference>
<evidence type="ECO:0000259" key="19">
    <source>
        <dbReference type="PROSITE" id="PS50113"/>
    </source>
</evidence>
<dbReference type="InterPro" id="IPR000700">
    <property type="entry name" value="PAS-assoc_C"/>
</dbReference>
<dbReference type="InterPro" id="IPR004358">
    <property type="entry name" value="Sig_transdc_His_kin-like_C"/>
</dbReference>
<feature type="domain" description="PAC" evidence="19">
    <location>
        <begin position="394"/>
        <end position="446"/>
    </location>
</feature>
<feature type="modified residue" description="4-aspartylphosphate" evidence="14">
    <location>
        <position position="1247"/>
    </location>
</feature>
<keyword evidence="10" id="KW-0067">ATP-binding</keyword>
<evidence type="ECO:0000256" key="7">
    <source>
        <dbReference type="ARBA" id="ARBA00022692"/>
    </source>
</evidence>
<dbReference type="GO" id="GO:0005524">
    <property type="term" value="F:ATP binding"/>
    <property type="evidence" value="ECO:0007669"/>
    <property type="project" value="UniProtKB-KW"/>
</dbReference>
<dbReference type="SMART" id="SM00388">
    <property type="entry name" value="HisKA"/>
    <property type="match status" value="1"/>
</dbReference>
<keyword evidence="6 20" id="KW-0808">Transferase</keyword>
<dbReference type="CDD" id="cd16922">
    <property type="entry name" value="HATPase_EvgS-ArcB-TorS-like"/>
    <property type="match status" value="1"/>
</dbReference>
<keyword evidence="13 15" id="KW-0472">Membrane</keyword>
<dbReference type="SMART" id="SM00086">
    <property type="entry name" value="PAC"/>
    <property type="match status" value="3"/>
</dbReference>
<keyword evidence="4" id="KW-1003">Cell membrane</keyword>
<evidence type="ECO:0000259" key="17">
    <source>
        <dbReference type="PROSITE" id="PS50110"/>
    </source>
</evidence>
<dbReference type="Gene3D" id="3.30.565.10">
    <property type="entry name" value="Histidine kinase-like ATPase, C-terminal domain"/>
    <property type="match status" value="1"/>
</dbReference>
<dbReference type="SMART" id="SM00065">
    <property type="entry name" value="GAF"/>
    <property type="match status" value="2"/>
</dbReference>
<evidence type="ECO:0000313" key="21">
    <source>
        <dbReference type="Proteomes" id="UP000296862"/>
    </source>
</evidence>
<dbReference type="InterPro" id="IPR013655">
    <property type="entry name" value="PAS_fold_3"/>
</dbReference>
<comment type="catalytic activity">
    <reaction evidence="1">
        <text>ATP + protein L-histidine = ADP + protein N-phospho-L-histidine.</text>
        <dbReference type="EC" id="2.7.13.3"/>
    </reaction>
</comment>
<dbReference type="Pfam" id="PF08447">
    <property type="entry name" value="PAS_3"/>
    <property type="match status" value="1"/>
</dbReference>
<dbReference type="Pfam" id="PF01590">
    <property type="entry name" value="GAF"/>
    <property type="match status" value="2"/>
</dbReference>
<dbReference type="InterPro" id="IPR036890">
    <property type="entry name" value="HATPase_C_sf"/>
</dbReference>
<dbReference type="EC" id="2.7.13.3" evidence="3"/>
<dbReference type="PROSITE" id="PS50110">
    <property type="entry name" value="RESPONSE_REGULATORY"/>
    <property type="match status" value="1"/>
</dbReference>
<evidence type="ECO:0000313" key="20">
    <source>
        <dbReference type="EMBL" id="QBZ98093.1"/>
    </source>
</evidence>
<feature type="transmembrane region" description="Helical" evidence="15">
    <location>
        <begin position="111"/>
        <end position="129"/>
    </location>
</feature>
<dbReference type="PANTHER" id="PTHR45339:SF1">
    <property type="entry name" value="HYBRID SIGNAL TRANSDUCTION HISTIDINE KINASE J"/>
    <property type="match status" value="1"/>
</dbReference>
<dbReference type="InterPro" id="IPR011006">
    <property type="entry name" value="CheY-like_superfamily"/>
</dbReference>
<dbReference type="KEGG" id="fsn:GS03_01598"/>
<dbReference type="Gene3D" id="3.40.50.2300">
    <property type="match status" value="1"/>
</dbReference>
<feature type="domain" description="Histidine kinase" evidence="16">
    <location>
        <begin position="945"/>
        <end position="1167"/>
    </location>
</feature>
<sequence length="1317" mass="151777">MADFFTFSNTNNLIIIAVLLLLLYGAYFATSNSLKKKLNLRNHSEFEPKEQQYELYLLFFGITIPLVESILEVFKVRTTSFLVPNVLIGIALLIFYLLCTRTRFFAKRIKSIFLLCYFGYFGLIVAYVFFNDFELICYVSLILIYFLSYFVLKNILHYWLFVITCLLLLISSYGFELIPHNYTIILICSFILTTTIHSARHLALIETKNKFLFANIIVNNGNSLIMTTNKKGEVSFCSESIKDILGYTVDEVMGMGFWDLTEDSEFVGEGYHDDYIDDRLYVRKLKCKNGDYKYIQWKDKKYSDDVVIGIGQDVTEQINIENQYRSLIESAADLIYEIDLNSNVTYVNQYTEKTTGYSKDEIIDMPFFKFIRNDYIDFVVDFYKDIPKESNQYVDLVFPLVKKDGDTIWVSQKVTMKRNQNDDIVGFSAIARDVTLVKNLEIEHYNRSKKVRVHNETLKKLTSQSYSNKDTFNGILKNILKVASTNCSLDRVSYWVAIPDGIRCESMYYLESDRYEKNFFIDKATHPNYFANIETGMQIVASNVYDNNITQELCYDYFPKYNIKSLLDTPIVINGKIIGILCFEKVEKPVDWDSEDINFSRSVADLIAIAIESQLLLESDKKLSYKSDILTVISKNTQRFLMSKNNDEIFNGILENIGDVTQVDILSFFENDPVNKSLIQKYRWSGETKSLTQLNPMILNVPYDKIADVMENLLQNQPYFSVTKKIKNEVTRELFISLNTKSTLFLPIFVKENLYGFIVFIVTQKEREWTSDEISTLQTLANNISYAIERNLNESMIKESEEKFQLLANNIPGSVHLSKYDEKWSKIYLNDEIEKLTGYPKEDFLQNKIYYINLVHPDDIKIIRSKAEELFNEKQKIHLIYRIVHKDGHFIWVEEFGEPIFKDGKIEFIVGIFIDITQRMEAEEAIKEKNYAQAANKAKSEFLANMSHEIRTPLNGIIGFTELLMNSNLEDIQKKYMDTINQSANSLMEVINNILDFSKIESGKLELNIEKVGLSEITNQVVDLVKYEADLKKLNINLAIDQNVPIYIFVDYIRLKQVLINLLSNAVKFTEKGGVDLSVSVFEYINDHKIKLKFSVKDTGIGIKKKNQLRIFEAFSQEDTSTTKRFGGTGLGLSISNQLLNLMDSKLELGSEFGEGSEFSFVLEVDFSNQQAIAKSSKTVSNAGSSNNIVSDEEKIIFIVEDNKINMLLAKTLMKQILPNAQIFELENGKQSLEKIQTVIPDLILMDIQMPIMNGYDATVEIRKIPKAEKIPIIALTAGTIVGEKEKCIQFGMDDYIPKPIDKDFLIKIISQWISIN</sequence>
<proteinExistence type="predicted"/>
<evidence type="ECO:0000256" key="9">
    <source>
        <dbReference type="ARBA" id="ARBA00022777"/>
    </source>
</evidence>
<organism evidence="20 21">
    <name type="scientific">Flavobacterium sangjuense</name>
    <dbReference type="NCBI Taxonomy" id="2518177"/>
    <lineage>
        <taxon>Bacteria</taxon>
        <taxon>Pseudomonadati</taxon>
        <taxon>Bacteroidota</taxon>
        <taxon>Flavobacteriia</taxon>
        <taxon>Flavobacteriales</taxon>
        <taxon>Flavobacteriaceae</taxon>
        <taxon>Flavobacterium</taxon>
    </lineage>
</organism>
<accession>A0A4P7PVY6</accession>
<reference evidence="20 21" key="1">
    <citation type="submission" date="2019-04" db="EMBL/GenBank/DDBJ databases">
        <title>Flavobacterium sp. GS03.</title>
        <authorList>
            <person name="Kim H."/>
        </authorList>
    </citation>
    <scope>NUCLEOTIDE SEQUENCE [LARGE SCALE GENOMIC DNA]</scope>
    <source>
        <strain evidence="20 21">GS03</strain>
    </source>
</reference>
<keyword evidence="7 15" id="KW-0812">Transmembrane</keyword>
<dbReference type="SMART" id="SM00387">
    <property type="entry name" value="HATPase_c"/>
    <property type="match status" value="1"/>
</dbReference>
<dbReference type="PROSITE" id="PS50113">
    <property type="entry name" value="PAC"/>
    <property type="match status" value="2"/>
</dbReference>
<feature type="transmembrane region" description="Helical" evidence="15">
    <location>
        <begin position="55"/>
        <end position="74"/>
    </location>
</feature>
<dbReference type="SUPFAM" id="SSF55874">
    <property type="entry name" value="ATPase domain of HSP90 chaperone/DNA topoisomerase II/histidine kinase"/>
    <property type="match status" value="1"/>
</dbReference>
<dbReference type="SUPFAM" id="SSF55785">
    <property type="entry name" value="PYP-like sensor domain (PAS domain)"/>
    <property type="match status" value="3"/>
</dbReference>
<feature type="domain" description="PAS" evidence="18">
    <location>
        <begin position="320"/>
        <end position="390"/>
    </location>
</feature>
<dbReference type="SUPFAM" id="SSF52172">
    <property type="entry name" value="CheY-like"/>
    <property type="match status" value="1"/>
</dbReference>
<evidence type="ECO:0000256" key="10">
    <source>
        <dbReference type="ARBA" id="ARBA00022840"/>
    </source>
</evidence>
<keyword evidence="8" id="KW-0547">Nucleotide-binding</keyword>
<feature type="domain" description="PAS" evidence="18">
    <location>
        <begin position="217"/>
        <end position="254"/>
    </location>
</feature>
<evidence type="ECO:0000256" key="4">
    <source>
        <dbReference type="ARBA" id="ARBA00022475"/>
    </source>
</evidence>
<dbReference type="Pfam" id="PF00072">
    <property type="entry name" value="Response_reg"/>
    <property type="match status" value="1"/>
</dbReference>
<dbReference type="InterPro" id="IPR003018">
    <property type="entry name" value="GAF"/>
</dbReference>
<evidence type="ECO:0000256" key="13">
    <source>
        <dbReference type="ARBA" id="ARBA00023136"/>
    </source>
</evidence>
<keyword evidence="21" id="KW-1185">Reference proteome</keyword>
<keyword evidence="9 20" id="KW-0418">Kinase</keyword>
<evidence type="ECO:0000259" key="16">
    <source>
        <dbReference type="PROSITE" id="PS50109"/>
    </source>
</evidence>
<evidence type="ECO:0000256" key="5">
    <source>
        <dbReference type="ARBA" id="ARBA00022553"/>
    </source>
</evidence>
<keyword evidence="5 14" id="KW-0597">Phosphoprotein</keyword>
<evidence type="ECO:0000259" key="18">
    <source>
        <dbReference type="PROSITE" id="PS50112"/>
    </source>
</evidence>
<dbReference type="Pfam" id="PF00512">
    <property type="entry name" value="HisKA"/>
    <property type="match status" value="1"/>
</dbReference>
<dbReference type="InterPro" id="IPR001789">
    <property type="entry name" value="Sig_transdc_resp-reg_receiver"/>
</dbReference>
<dbReference type="Proteomes" id="UP000296862">
    <property type="component" value="Chromosome"/>
</dbReference>
<dbReference type="InterPro" id="IPR036097">
    <property type="entry name" value="HisK_dim/P_sf"/>
</dbReference>
<dbReference type="FunFam" id="1.10.287.130:FF:000003">
    <property type="entry name" value="Histidine kinase"/>
    <property type="match status" value="1"/>
</dbReference>
<evidence type="ECO:0000256" key="12">
    <source>
        <dbReference type="ARBA" id="ARBA00023012"/>
    </source>
</evidence>
<comment type="subcellular location">
    <subcellularLocation>
        <location evidence="2">Cell membrane</location>
        <topology evidence="2">Multi-pass membrane protein</topology>
    </subcellularLocation>
</comment>
<evidence type="ECO:0000256" key="1">
    <source>
        <dbReference type="ARBA" id="ARBA00000085"/>
    </source>
</evidence>
<evidence type="ECO:0000256" key="2">
    <source>
        <dbReference type="ARBA" id="ARBA00004651"/>
    </source>
</evidence>
<feature type="transmembrane region" description="Helical" evidence="15">
    <location>
        <begin position="135"/>
        <end position="152"/>
    </location>
</feature>
<dbReference type="GO" id="GO:0006355">
    <property type="term" value="P:regulation of DNA-templated transcription"/>
    <property type="evidence" value="ECO:0007669"/>
    <property type="project" value="InterPro"/>
</dbReference>
<dbReference type="InterPro" id="IPR013767">
    <property type="entry name" value="PAS_fold"/>
</dbReference>
<feature type="domain" description="PAC" evidence="19">
    <location>
        <begin position="877"/>
        <end position="928"/>
    </location>
</feature>
<dbReference type="Pfam" id="PF02518">
    <property type="entry name" value="HATPase_c"/>
    <property type="match status" value="1"/>
</dbReference>
<dbReference type="InterPro" id="IPR003594">
    <property type="entry name" value="HATPase_dom"/>
</dbReference>
<dbReference type="Pfam" id="PF00989">
    <property type="entry name" value="PAS"/>
    <property type="match status" value="1"/>
</dbReference>
<feature type="transmembrane region" description="Helical" evidence="15">
    <location>
        <begin position="12"/>
        <end position="34"/>
    </location>
</feature>
<evidence type="ECO:0000256" key="6">
    <source>
        <dbReference type="ARBA" id="ARBA00022679"/>
    </source>
</evidence>
<dbReference type="Gene3D" id="1.10.287.130">
    <property type="match status" value="1"/>
</dbReference>
<dbReference type="InterPro" id="IPR000014">
    <property type="entry name" value="PAS"/>
</dbReference>
<evidence type="ECO:0000256" key="14">
    <source>
        <dbReference type="PROSITE-ProRule" id="PRU00169"/>
    </source>
</evidence>
<dbReference type="CDD" id="cd00082">
    <property type="entry name" value="HisKA"/>
    <property type="match status" value="1"/>
</dbReference>
<dbReference type="Gene3D" id="3.30.450.40">
    <property type="match status" value="2"/>
</dbReference>
<evidence type="ECO:0000256" key="8">
    <source>
        <dbReference type="ARBA" id="ARBA00022741"/>
    </source>
</evidence>
<dbReference type="PRINTS" id="PR00344">
    <property type="entry name" value="BCTRLSENSOR"/>
</dbReference>
<keyword evidence="12" id="KW-0902">Two-component regulatory system</keyword>
<dbReference type="Pfam" id="PF13426">
    <property type="entry name" value="PAS_9"/>
    <property type="match status" value="1"/>
</dbReference>
<dbReference type="Gene3D" id="3.30.450.20">
    <property type="entry name" value="PAS domain"/>
    <property type="match status" value="3"/>
</dbReference>
<feature type="domain" description="Response regulatory" evidence="17">
    <location>
        <begin position="1196"/>
        <end position="1314"/>
    </location>
</feature>
<dbReference type="PANTHER" id="PTHR45339">
    <property type="entry name" value="HYBRID SIGNAL TRANSDUCTION HISTIDINE KINASE J"/>
    <property type="match status" value="1"/>
</dbReference>
<dbReference type="PROSITE" id="PS50109">
    <property type="entry name" value="HIS_KIN"/>
    <property type="match status" value="1"/>
</dbReference>
<feature type="transmembrane region" description="Helical" evidence="15">
    <location>
        <begin position="181"/>
        <end position="199"/>
    </location>
</feature>
<dbReference type="InterPro" id="IPR035965">
    <property type="entry name" value="PAS-like_dom_sf"/>
</dbReference>
<name>A0A4P7PVY6_9FLAO</name>
<dbReference type="InterPro" id="IPR029016">
    <property type="entry name" value="GAF-like_dom_sf"/>
</dbReference>
<dbReference type="GO" id="GO:0000155">
    <property type="term" value="F:phosphorelay sensor kinase activity"/>
    <property type="evidence" value="ECO:0007669"/>
    <property type="project" value="InterPro"/>
</dbReference>
<dbReference type="SMART" id="SM00091">
    <property type="entry name" value="PAS"/>
    <property type="match status" value="3"/>
</dbReference>
<dbReference type="FunFam" id="3.30.565.10:FF:000010">
    <property type="entry name" value="Sensor histidine kinase RcsC"/>
    <property type="match status" value="1"/>
</dbReference>